<dbReference type="Pfam" id="PF03747">
    <property type="entry name" value="ADP_ribosyl_GH"/>
    <property type="match status" value="1"/>
</dbReference>
<gene>
    <name evidence="1" type="ORF">ACFP3H_15845</name>
</gene>
<dbReference type="RefSeq" id="WP_378606255.1">
    <property type="nucleotide sequence ID" value="NZ_JBHSQN010000010.1"/>
</dbReference>
<dbReference type="Proteomes" id="UP001596223">
    <property type="component" value="Unassembled WGS sequence"/>
</dbReference>
<dbReference type="PANTHER" id="PTHR16222:SF12">
    <property type="entry name" value="ADP-RIBOSYLGLYCOHYDROLASE-RELATED"/>
    <property type="match status" value="1"/>
</dbReference>
<evidence type="ECO:0000313" key="2">
    <source>
        <dbReference type="Proteomes" id="UP001596223"/>
    </source>
</evidence>
<dbReference type="Gene3D" id="1.10.4080.10">
    <property type="entry name" value="ADP-ribosylation/Crystallin J1"/>
    <property type="match status" value="1"/>
</dbReference>
<sequence length="296" mass="31456">MDAERQARALGSLRGLAVGDAFGACFDDAINHGALRSRTLLPGPWLWTDDTQMACSIFAVLSAHGRIDQDSLARSFADRYDIYRRYGPGTSRILRLIRHKGYPWRELARQARDGRESWGNGASMRVAPLGAWFADDPDRVIDEAAASAVVTHTHPDAVAGAVAVALAAAITAADPPMRGIHFLDAVAAHTPSGPVRDKIRQARLITDSTAAATELGVGHHTSALDTVPFCLWIVAHHAPDFAAACWTAAAAGGDIDTTCAIVGGILAAAPPTWLARCEPLPDWATTRSVATRPSND</sequence>
<organism evidence="1 2">
    <name type="scientific">Nocardia lasii</name>
    <dbReference type="NCBI Taxonomy" id="1616107"/>
    <lineage>
        <taxon>Bacteria</taxon>
        <taxon>Bacillati</taxon>
        <taxon>Actinomycetota</taxon>
        <taxon>Actinomycetes</taxon>
        <taxon>Mycobacteriales</taxon>
        <taxon>Nocardiaceae</taxon>
        <taxon>Nocardia</taxon>
    </lineage>
</organism>
<dbReference type="InterPro" id="IPR050792">
    <property type="entry name" value="ADP-ribosylglycohydrolase"/>
</dbReference>
<proteinExistence type="predicted"/>
<accession>A0ABW1JUV6</accession>
<name>A0ABW1JUV6_9NOCA</name>
<dbReference type="InterPro" id="IPR005502">
    <property type="entry name" value="Ribosyl_crysJ1"/>
</dbReference>
<reference evidence="2" key="1">
    <citation type="journal article" date="2019" name="Int. J. Syst. Evol. Microbiol.">
        <title>The Global Catalogue of Microorganisms (GCM) 10K type strain sequencing project: providing services to taxonomists for standard genome sequencing and annotation.</title>
        <authorList>
            <consortium name="The Broad Institute Genomics Platform"/>
            <consortium name="The Broad Institute Genome Sequencing Center for Infectious Disease"/>
            <person name="Wu L."/>
            <person name="Ma J."/>
        </authorList>
    </citation>
    <scope>NUCLEOTIDE SEQUENCE [LARGE SCALE GENOMIC DNA]</scope>
    <source>
        <strain evidence="2">CCUG 36956</strain>
    </source>
</reference>
<dbReference type="EMBL" id="JBHSQN010000010">
    <property type="protein sequence ID" value="MFC6012534.1"/>
    <property type="molecule type" value="Genomic_DNA"/>
</dbReference>
<protein>
    <submittedName>
        <fullName evidence="1">ADP-ribosylglycohydrolase family protein</fullName>
    </submittedName>
</protein>
<dbReference type="SUPFAM" id="SSF101478">
    <property type="entry name" value="ADP-ribosylglycohydrolase"/>
    <property type="match status" value="1"/>
</dbReference>
<comment type="caution">
    <text evidence="1">The sequence shown here is derived from an EMBL/GenBank/DDBJ whole genome shotgun (WGS) entry which is preliminary data.</text>
</comment>
<dbReference type="InterPro" id="IPR036705">
    <property type="entry name" value="Ribosyl_crysJ1_sf"/>
</dbReference>
<evidence type="ECO:0000313" key="1">
    <source>
        <dbReference type="EMBL" id="MFC6012534.1"/>
    </source>
</evidence>
<keyword evidence="2" id="KW-1185">Reference proteome</keyword>
<dbReference type="PANTHER" id="PTHR16222">
    <property type="entry name" value="ADP-RIBOSYLGLYCOHYDROLASE"/>
    <property type="match status" value="1"/>
</dbReference>